<evidence type="ECO:0000259" key="11">
    <source>
        <dbReference type="PROSITE" id="PS51285"/>
    </source>
</evidence>
<dbReference type="Gene3D" id="3.30.200.20">
    <property type="entry name" value="Phosphorylase Kinase, domain 1"/>
    <property type="match status" value="1"/>
</dbReference>
<sequence>MGNEMTRIRLRLQKNKARHGVADTEQASSVESVQTLEMVSTDAEPHPLDQAESSSSLKDCSSEESQEDIKLQRERKSLEDFNLLCVLGSGTFGKVILSELKGTDEVYALKIIKKDTIREFNMISYALMERRILTLASEHPYLTHLFCSFQTNDSLCFAMEYLNGGDLAFHILQGFDEHCTQFYAAEIACALMFLHRNGIIHRDLKPENILLDADGHCKIADFGICMDGIVDGNMAKTFWGTPNYKSPEMVQYWEYGTSVDWWALGVIMYEMMTGCDPFHDDDEQKMYDYIVNAEPHYPTNLSIEAISILKAFLEKNPKNRLGCVKSQGKENAIKVHPFFKNINWVLLEQRKIPPPFQPQIMSKRDICNFLKGSTCEDPQLPHGELSFFNQSSQEEFKGFSFINTKVLL</sequence>
<dbReference type="PROSITE" id="PS00107">
    <property type="entry name" value="PROTEIN_KINASE_ATP"/>
    <property type="match status" value="1"/>
</dbReference>
<dbReference type="EMBL" id="JAVHJS010000008">
    <property type="protein sequence ID" value="KAK2849818.1"/>
    <property type="molecule type" value="Genomic_DNA"/>
</dbReference>
<feature type="domain" description="AGC-kinase C-terminal" evidence="11">
    <location>
        <begin position="340"/>
        <end position="408"/>
    </location>
</feature>
<dbReference type="SMART" id="SM00133">
    <property type="entry name" value="S_TK_X"/>
    <property type="match status" value="1"/>
</dbReference>
<evidence type="ECO:0000256" key="7">
    <source>
        <dbReference type="PROSITE-ProRule" id="PRU10141"/>
    </source>
</evidence>
<dbReference type="GO" id="GO:0005524">
    <property type="term" value="F:ATP binding"/>
    <property type="evidence" value="ECO:0007669"/>
    <property type="project" value="UniProtKB-UniRule"/>
</dbReference>
<keyword evidence="3" id="KW-0808">Transferase</keyword>
<evidence type="ECO:0000256" key="8">
    <source>
        <dbReference type="RuleBase" id="RU000304"/>
    </source>
</evidence>
<evidence type="ECO:0000256" key="5">
    <source>
        <dbReference type="ARBA" id="ARBA00022777"/>
    </source>
</evidence>
<dbReference type="FunFam" id="1.10.510.10:FF:000210">
    <property type="entry name" value="Non-specific serine/threonine protein kinase"/>
    <property type="match status" value="1"/>
</dbReference>
<dbReference type="PROSITE" id="PS51285">
    <property type="entry name" value="AGC_KINASE_CTER"/>
    <property type="match status" value="1"/>
</dbReference>
<dbReference type="AlphaFoldDB" id="A0AA88N2T6"/>
<evidence type="ECO:0000256" key="4">
    <source>
        <dbReference type="ARBA" id="ARBA00022741"/>
    </source>
</evidence>
<gene>
    <name evidence="12" type="ORF">Q7C36_008601</name>
</gene>
<evidence type="ECO:0000313" key="13">
    <source>
        <dbReference type="Proteomes" id="UP001187315"/>
    </source>
</evidence>
<keyword evidence="13" id="KW-1185">Reference proteome</keyword>
<evidence type="ECO:0000256" key="6">
    <source>
        <dbReference type="ARBA" id="ARBA00022840"/>
    </source>
</evidence>
<evidence type="ECO:0000256" key="1">
    <source>
        <dbReference type="ARBA" id="ARBA00022527"/>
    </source>
</evidence>
<evidence type="ECO:0000256" key="9">
    <source>
        <dbReference type="SAM" id="MobiDB-lite"/>
    </source>
</evidence>
<reference evidence="12" key="1">
    <citation type="submission" date="2023-08" db="EMBL/GenBank/DDBJ databases">
        <title>Pelteobagrus vachellii genome.</title>
        <authorList>
            <person name="Liu H."/>
        </authorList>
    </citation>
    <scope>NUCLEOTIDE SEQUENCE</scope>
    <source>
        <strain evidence="12">PRFRI_2022a</strain>
        <tissue evidence="12">Muscle</tissue>
    </source>
</reference>
<organism evidence="12 13">
    <name type="scientific">Tachysurus vachellii</name>
    <name type="common">Darkbarbel catfish</name>
    <name type="synonym">Pelteobagrus vachellii</name>
    <dbReference type="NCBI Taxonomy" id="175792"/>
    <lineage>
        <taxon>Eukaryota</taxon>
        <taxon>Metazoa</taxon>
        <taxon>Chordata</taxon>
        <taxon>Craniata</taxon>
        <taxon>Vertebrata</taxon>
        <taxon>Euteleostomi</taxon>
        <taxon>Actinopterygii</taxon>
        <taxon>Neopterygii</taxon>
        <taxon>Teleostei</taxon>
        <taxon>Ostariophysi</taxon>
        <taxon>Siluriformes</taxon>
        <taxon>Bagridae</taxon>
        <taxon>Tachysurus</taxon>
    </lineage>
</organism>
<dbReference type="Gene3D" id="1.10.510.10">
    <property type="entry name" value="Transferase(Phosphotransferase) domain 1"/>
    <property type="match status" value="1"/>
</dbReference>
<dbReference type="Proteomes" id="UP001187315">
    <property type="component" value="Unassembled WGS sequence"/>
</dbReference>
<evidence type="ECO:0000256" key="3">
    <source>
        <dbReference type="ARBA" id="ARBA00022679"/>
    </source>
</evidence>
<evidence type="ECO:0000256" key="2">
    <source>
        <dbReference type="ARBA" id="ARBA00022553"/>
    </source>
</evidence>
<dbReference type="InterPro" id="IPR011009">
    <property type="entry name" value="Kinase-like_dom_sf"/>
</dbReference>
<feature type="region of interest" description="Disordered" evidence="9">
    <location>
        <begin position="15"/>
        <end position="71"/>
    </location>
</feature>
<dbReference type="Pfam" id="PF00069">
    <property type="entry name" value="Pkinase"/>
    <property type="match status" value="1"/>
</dbReference>
<name>A0AA88N2T6_TACVA</name>
<dbReference type="FunFam" id="3.30.200.20:FF:000103">
    <property type="entry name" value="Protein kinase C"/>
    <property type="match status" value="1"/>
</dbReference>
<proteinExistence type="inferred from homology"/>
<dbReference type="InterPro" id="IPR000961">
    <property type="entry name" value="AGC-kinase_C"/>
</dbReference>
<dbReference type="PANTHER" id="PTHR24351">
    <property type="entry name" value="RIBOSOMAL PROTEIN S6 KINASE"/>
    <property type="match status" value="1"/>
</dbReference>
<keyword evidence="2" id="KW-0597">Phosphoprotein</keyword>
<accession>A0AA88N2T6</accession>
<feature type="domain" description="Protein kinase" evidence="10">
    <location>
        <begin position="81"/>
        <end position="339"/>
    </location>
</feature>
<keyword evidence="5" id="KW-0418">Kinase</keyword>
<dbReference type="SMART" id="SM00220">
    <property type="entry name" value="S_TKc"/>
    <property type="match status" value="1"/>
</dbReference>
<feature type="binding site" evidence="7">
    <location>
        <position position="114"/>
    </location>
    <ligand>
        <name>ATP</name>
        <dbReference type="ChEBI" id="CHEBI:30616"/>
    </ligand>
</feature>
<comment type="caution">
    <text evidence="12">The sequence shown here is derived from an EMBL/GenBank/DDBJ whole genome shotgun (WGS) entry which is preliminary data.</text>
</comment>
<dbReference type="InterPro" id="IPR008271">
    <property type="entry name" value="Ser/Thr_kinase_AS"/>
</dbReference>
<keyword evidence="4 7" id="KW-0547">Nucleotide-binding</keyword>
<dbReference type="InterPro" id="IPR017441">
    <property type="entry name" value="Protein_kinase_ATP_BS"/>
</dbReference>
<dbReference type="PROSITE" id="PS50011">
    <property type="entry name" value="PROTEIN_KINASE_DOM"/>
    <property type="match status" value="1"/>
</dbReference>
<dbReference type="GO" id="GO:0004674">
    <property type="term" value="F:protein serine/threonine kinase activity"/>
    <property type="evidence" value="ECO:0007669"/>
    <property type="project" value="UniProtKB-KW"/>
</dbReference>
<keyword evidence="6 7" id="KW-0067">ATP-binding</keyword>
<keyword evidence="1 8" id="KW-0723">Serine/threonine-protein kinase</keyword>
<evidence type="ECO:0000313" key="12">
    <source>
        <dbReference type="EMBL" id="KAK2849818.1"/>
    </source>
</evidence>
<dbReference type="InterPro" id="IPR000719">
    <property type="entry name" value="Prot_kinase_dom"/>
</dbReference>
<dbReference type="SUPFAM" id="SSF56112">
    <property type="entry name" value="Protein kinase-like (PK-like)"/>
    <property type="match status" value="1"/>
</dbReference>
<feature type="compositionally biased region" description="Polar residues" evidence="9">
    <location>
        <begin position="25"/>
        <end position="38"/>
    </location>
</feature>
<protein>
    <submittedName>
        <fullName evidence="12">Uncharacterized protein</fullName>
    </submittedName>
</protein>
<dbReference type="PROSITE" id="PS00108">
    <property type="entry name" value="PROTEIN_KINASE_ST"/>
    <property type="match status" value="1"/>
</dbReference>
<evidence type="ECO:0000259" key="10">
    <source>
        <dbReference type="PROSITE" id="PS50011"/>
    </source>
</evidence>
<comment type="similarity">
    <text evidence="8">Belongs to the protein kinase superfamily.</text>
</comment>